<keyword evidence="2 5" id="KW-0963">Cytoplasm</keyword>
<reference evidence="7" key="1">
    <citation type="submission" date="2016-10" db="EMBL/GenBank/DDBJ databases">
        <authorList>
            <person name="Varghese N."/>
        </authorList>
    </citation>
    <scope>NUCLEOTIDE SEQUENCE [LARGE SCALE GENOMIC DNA]</scope>
    <source>
        <strain evidence="7">HL 19</strain>
    </source>
</reference>
<comment type="function">
    <text evidence="5">Nucleoside triphosphate pyrophosphatase that hydrolyzes 7-methyl-GTP (m(7)GTP). May have a dual role in cell division arrest and in preventing the incorporation of modified nucleotides into cellular nucleic acids.</text>
</comment>
<dbReference type="EMBL" id="FMUN01000006">
    <property type="protein sequence ID" value="SCY50537.1"/>
    <property type="molecule type" value="Genomic_DNA"/>
</dbReference>
<protein>
    <recommendedName>
        <fullName evidence="5">7-methyl-GTP pyrophosphatase</fullName>
        <shortName evidence="5">m(7)GTP pyrophosphatase</shortName>
        <ecNumber evidence="5">3.6.1.-</ecNumber>
    </recommendedName>
</protein>
<evidence type="ECO:0000256" key="1">
    <source>
        <dbReference type="ARBA" id="ARBA00004496"/>
    </source>
</evidence>
<dbReference type="SUPFAM" id="SSF52972">
    <property type="entry name" value="ITPase-like"/>
    <property type="match status" value="1"/>
</dbReference>
<dbReference type="GO" id="GO:0009117">
    <property type="term" value="P:nucleotide metabolic process"/>
    <property type="evidence" value="ECO:0007669"/>
    <property type="project" value="UniProtKB-KW"/>
</dbReference>
<feature type="site" description="Important for substrate specificity" evidence="5">
    <location>
        <position position="14"/>
    </location>
</feature>
<evidence type="ECO:0000313" key="7">
    <source>
        <dbReference type="Proteomes" id="UP000183104"/>
    </source>
</evidence>
<evidence type="ECO:0000256" key="5">
    <source>
        <dbReference type="HAMAP-Rule" id="MF_00528"/>
    </source>
</evidence>
<dbReference type="PANTHER" id="PTHR43213">
    <property type="entry name" value="BIFUNCTIONAL DTTP/UTP PYROPHOSPHATASE/METHYLTRANSFERASE PROTEIN-RELATED"/>
    <property type="match status" value="1"/>
</dbReference>
<dbReference type="GO" id="GO:0047429">
    <property type="term" value="F:nucleoside triphosphate diphosphatase activity"/>
    <property type="evidence" value="ECO:0007669"/>
    <property type="project" value="InterPro"/>
</dbReference>
<comment type="cofactor">
    <cofactor evidence="5">
        <name>a divalent metal cation</name>
        <dbReference type="ChEBI" id="CHEBI:60240"/>
    </cofactor>
</comment>
<dbReference type="Pfam" id="PF02545">
    <property type="entry name" value="Maf"/>
    <property type="match status" value="1"/>
</dbReference>
<dbReference type="HAMAP" id="MF_00528">
    <property type="entry name" value="Maf"/>
    <property type="match status" value="1"/>
</dbReference>
<comment type="catalytic activity">
    <reaction evidence="5">
        <text>N(7)-methyl-GTP + H2O = N(7)-methyl-GMP + diphosphate + H(+)</text>
        <dbReference type="Rhea" id="RHEA:58744"/>
        <dbReference type="ChEBI" id="CHEBI:15377"/>
        <dbReference type="ChEBI" id="CHEBI:15378"/>
        <dbReference type="ChEBI" id="CHEBI:33019"/>
        <dbReference type="ChEBI" id="CHEBI:58285"/>
        <dbReference type="ChEBI" id="CHEBI:87133"/>
    </reaction>
</comment>
<dbReference type="RefSeq" id="WP_054965568.1">
    <property type="nucleotide sequence ID" value="NZ_FMUN01000006.1"/>
</dbReference>
<comment type="similarity">
    <text evidence="5">Belongs to the Maf family. YceF subfamily.</text>
</comment>
<dbReference type="InterPro" id="IPR003697">
    <property type="entry name" value="Maf-like"/>
</dbReference>
<feature type="active site" description="Proton acceptor" evidence="5">
    <location>
        <position position="71"/>
    </location>
</feature>
<keyword evidence="7" id="KW-1185">Reference proteome</keyword>
<dbReference type="Gene3D" id="3.90.950.10">
    <property type="match status" value="1"/>
</dbReference>
<sequence>MSAPPLILASTSPYRAAQLRQLGLDFETVPPGADETPRPGETPEALAGRLADAKATAVARRRPEAVVIGSDQCAALGPRILGKPGDFDTAREQLRAASGNTVVFHTGVCVRRGDSGFHRTMVVPFAATFRELSDDRIARYLEHDRPYDCAGSIRTEGLGPALLERTEGDDPTAVTGLPLIHTVRLLEAAGRPVL</sequence>
<dbReference type="InterPro" id="IPR029001">
    <property type="entry name" value="ITPase-like_fam"/>
</dbReference>
<dbReference type="STRING" id="381306.AN478_05225"/>
<dbReference type="PANTHER" id="PTHR43213:SF10">
    <property type="entry name" value="7-METHYL-GTP PYROPHOSPHATASE"/>
    <property type="match status" value="1"/>
</dbReference>
<evidence type="ECO:0000313" key="6">
    <source>
        <dbReference type="EMBL" id="SCY50537.1"/>
    </source>
</evidence>
<dbReference type="NCBIfam" id="TIGR00172">
    <property type="entry name" value="maf"/>
    <property type="match status" value="1"/>
</dbReference>
<dbReference type="AlphaFoldDB" id="A0A0P9CNA8"/>
<dbReference type="PIRSF" id="PIRSF006305">
    <property type="entry name" value="Maf"/>
    <property type="match status" value="1"/>
</dbReference>
<keyword evidence="4 5" id="KW-0546">Nucleotide metabolism</keyword>
<name>A0A0P9CNA8_9GAMM</name>
<dbReference type="PATRIC" id="fig|381306.5.peg.2237"/>
<gene>
    <name evidence="6" type="ORF">SAMN05661077_2335</name>
</gene>
<accession>A0A0P9CNA8</accession>
<evidence type="ECO:0000256" key="3">
    <source>
        <dbReference type="ARBA" id="ARBA00022801"/>
    </source>
</evidence>
<dbReference type="GO" id="GO:0005737">
    <property type="term" value="C:cytoplasm"/>
    <property type="evidence" value="ECO:0007669"/>
    <property type="project" value="UniProtKB-SubCell"/>
</dbReference>
<dbReference type="CDD" id="cd00555">
    <property type="entry name" value="Maf"/>
    <property type="match status" value="1"/>
</dbReference>
<comment type="subcellular location">
    <subcellularLocation>
        <location evidence="1 5">Cytoplasm</location>
    </subcellularLocation>
</comment>
<proteinExistence type="inferred from homology"/>
<evidence type="ECO:0000256" key="2">
    <source>
        <dbReference type="ARBA" id="ARBA00022490"/>
    </source>
</evidence>
<dbReference type="OrthoDB" id="9813694at2"/>
<feature type="site" description="Important for substrate specificity" evidence="5">
    <location>
        <position position="72"/>
    </location>
</feature>
<evidence type="ECO:0000256" key="4">
    <source>
        <dbReference type="ARBA" id="ARBA00023080"/>
    </source>
</evidence>
<dbReference type="Proteomes" id="UP000183104">
    <property type="component" value="Unassembled WGS sequence"/>
</dbReference>
<dbReference type="EC" id="3.6.1.-" evidence="5"/>
<feature type="site" description="Important for substrate specificity" evidence="5">
    <location>
        <position position="156"/>
    </location>
</feature>
<keyword evidence="3 5" id="KW-0378">Hydrolase</keyword>
<organism evidence="6 7">
    <name type="scientific">Thiohalorhabdus denitrificans</name>
    <dbReference type="NCBI Taxonomy" id="381306"/>
    <lineage>
        <taxon>Bacteria</taxon>
        <taxon>Pseudomonadati</taxon>
        <taxon>Pseudomonadota</taxon>
        <taxon>Gammaproteobacteria</taxon>
        <taxon>Thiohalorhabdales</taxon>
        <taxon>Thiohalorhabdaceae</taxon>
        <taxon>Thiohalorhabdus</taxon>
    </lineage>
</organism>
<comment type="caution">
    <text evidence="5">Lacks conserved residue(s) required for the propagation of feature annotation.</text>
</comment>